<protein>
    <submittedName>
        <fullName evidence="1">Uncharacterized protein</fullName>
    </submittedName>
</protein>
<organism evidence="1 2">
    <name type="scientific">Streptomyces althioticus subsp. attaecolombicae</name>
    <dbReference type="NCBI Taxonomy" id="3075534"/>
    <lineage>
        <taxon>Bacteria</taxon>
        <taxon>Bacillati</taxon>
        <taxon>Actinomycetota</taxon>
        <taxon>Actinomycetes</taxon>
        <taxon>Kitasatosporales</taxon>
        <taxon>Streptomycetaceae</taxon>
        <taxon>Streptomyces</taxon>
        <taxon>Streptomyces althioticus group</taxon>
    </lineage>
</organism>
<comment type="caution">
    <text evidence="1">The sequence shown here is derived from an EMBL/GenBank/DDBJ whole genome shotgun (WGS) entry which is preliminary data.</text>
</comment>
<sequence length="40" mass="4193">MRLVHLDDPAVRRPGDPAYALPCGLVHSAVSGVRTCSTCA</sequence>
<keyword evidence="2" id="KW-1185">Reference proteome</keyword>
<reference evidence="1" key="1">
    <citation type="submission" date="2024-05" db="EMBL/GenBank/DDBJ databases">
        <title>30 novel species of actinomycetes from the DSMZ collection.</title>
        <authorList>
            <person name="Nouioui I."/>
        </authorList>
    </citation>
    <scope>NUCLEOTIDE SEQUENCE</scope>
    <source>
        <strain evidence="1">DSM 41972</strain>
    </source>
</reference>
<dbReference type="EMBL" id="JAVSGH010000011">
    <property type="protein sequence ID" value="MDT3725577.1"/>
    <property type="molecule type" value="Genomic_DNA"/>
</dbReference>
<accession>A0ABU3HXZ3</accession>
<dbReference type="RefSeq" id="WP_337674553.1">
    <property type="nucleotide sequence ID" value="NZ_JAVSGH010000011.1"/>
</dbReference>
<name>A0ABU3HXZ3_9ACTN</name>
<dbReference type="Proteomes" id="UP001181313">
    <property type="component" value="Unassembled WGS sequence"/>
</dbReference>
<proteinExistence type="predicted"/>
<evidence type="ECO:0000313" key="2">
    <source>
        <dbReference type="Proteomes" id="UP001181313"/>
    </source>
</evidence>
<evidence type="ECO:0000313" key="1">
    <source>
        <dbReference type="EMBL" id="MDT3725577.1"/>
    </source>
</evidence>
<gene>
    <name evidence="1" type="ORF">ROS62_12025</name>
</gene>